<dbReference type="EMBL" id="HBUF01232030">
    <property type="protein sequence ID" value="CAG6673760.1"/>
    <property type="molecule type" value="Transcribed_RNA"/>
</dbReference>
<keyword evidence="2" id="KW-1133">Transmembrane helix</keyword>
<keyword evidence="2" id="KW-0472">Membrane</keyword>
<dbReference type="EMBL" id="HBUF01397257">
    <property type="protein sequence ID" value="CAG6735899.1"/>
    <property type="molecule type" value="Transcribed_RNA"/>
</dbReference>
<keyword evidence="2" id="KW-0812">Transmembrane</keyword>
<feature type="compositionally biased region" description="Low complexity" evidence="1">
    <location>
        <begin position="217"/>
        <end position="233"/>
    </location>
</feature>
<reference evidence="4" key="1">
    <citation type="submission" date="2021-05" db="EMBL/GenBank/DDBJ databases">
        <authorList>
            <person name="Alioto T."/>
            <person name="Alioto T."/>
            <person name="Gomez Garrido J."/>
        </authorList>
    </citation>
    <scope>NUCLEOTIDE SEQUENCE</scope>
</reference>
<dbReference type="EMBL" id="HBUF01036570">
    <property type="protein sequence ID" value="CAG6616693.1"/>
    <property type="molecule type" value="Transcribed_RNA"/>
</dbReference>
<organism evidence="4">
    <name type="scientific">Cacopsylla melanoneura</name>
    <dbReference type="NCBI Taxonomy" id="428564"/>
    <lineage>
        <taxon>Eukaryota</taxon>
        <taxon>Metazoa</taxon>
        <taxon>Ecdysozoa</taxon>
        <taxon>Arthropoda</taxon>
        <taxon>Hexapoda</taxon>
        <taxon>Insecta</taxon>
        <taxon>Pterygota</taxon>
        <taxon>Neoptera</taxon>
        <taxon>Paraneoptera</taxon>
        <taxon>Hemiptera</taxon>
        <taxon>Sternorrhyncha</taxon>
        <taxon>Psylloidea</taxon>
        <taxon>Psyllidae</taxon>
        <taxon>Psyllinae</taxon>
        <taxon>Cacopsylla</taxon>
    </lineage>
</organism>
<feature type="transmembrane region" description="Helical" evidence="2">
    <location>
        <begin position="141"/>
        <end position="163"/>
    </location>
</feature>
<evidence type="ECO:0000256" key="1">
    <source>
        <dbReference type="SAM" id="MobiDB-lite"/>
    </source>
</evidence>
<evidence type="ECO:0000256" key="2">
    <source>
        <dbReference type="SAM" id="Phobius"/>
    </source>
</evidence>
<evidence type="ECO:0000313" key="4">
    <source>
        <dbReference type="EMBL" id="CAG6768631.1"/>
    </source>
</evidence>
<feature type="signal peptide" evidence="3">
    <location>
        <begin position="1"/>
        <end position="20"/>
    </location>
</feature>
<evidence type="ECO:0008006" key="5">
    <source>
        <dbReference type="Google" id="ProtNLM"/>
    </source>
</evidence>
<sequence>MQIWGPEIAMVMLLVVGVLGVDPLTTTTNSMAGRGEKKHGDKCVETKECGVENSYCDEGSKTCQCLPDHPATNSYDKCGPVGEPGAECFFNEQCEEFLFSTECRHSKCICKFELEAVKQPDGTVVCKTPYVPSDESYVDPAMILVLVVMALMFAIICVVLHLFSKARWQENRSIFNTPNPRLMNVSLLNKVDKPKHTTPTTPGAPAERRGSKSSPTRQQSSASFSARALPSSDSRNHHSHHRTSHHSGGGESPRTPTLDRNPMVTVEIQNA</sequence>
<dbReference type="AlphaFoldDB" id="A0A8D9ANX4"/>
<feature type="chain" id="PRO_5036262798" description="EB domain-containing protein" evidence="3">
    <location>
        <begin position="21"/>
        <end position="271"/>
    </location>
</feature>
<dbReference type="EMBL" id="HBUF01397256">
    <property type="protein sequence ID" value="CAG6735898.1"/>
    <property type="molecule type" value="Transcribed_RNA"/>
</dbReference>
<dbReference type="EMBL" id="HBUF01576932">
    <property type="protein sequence ID" value="CAG6768630.1"/>
    <property type="molecule type" value="Transcribed_RNA"/>
</dbReference>
<dbReference type="EMBL" id="HBUF01397255">
    <property type="protein sequence ID" value="CAG6735897.1"/>
    <property type="molecule type" value="Transcribed_RNA"/>
</dbReference>
<protein>
    <recommendedName>
        <fullName evidence="5">EB domain-containing protein</fullName>
    </recommendedName>
</protein>
<accession>A0A8D9ANX4</accession>
<feature type="region of interest" description="Disordered" evidence="1">
    <location>
        <begin position="189"/>
        <end position="271"/>
    </location>
</feature>
<keyword evidence="3" id="KW-0732">Signal</keyword>
<dbReference type="EMBL" id="HBUF01036571">
    <property type="protein sequence ID" value="CAG6616694.1"/>
    <property type="molecule type" value="Transcribed_RNA"/>
</dbReference>
<name>A0A8D9ANX4_9HEMI</name>
<proteinExistence type="predicted"/>
<evidence type="ECO:0000256" key="3">
    <source>
        <dbReference type="SAM" id="SignalP"/>
    </source>
</evidence>
<dbReference type="EMBL" id="HBUF01576933">
    <property type="protein sequence ID" value="CAG6768631.1"/>
    <property type="molecule type" value="Transcribed_RNA"/>
</dbReference>